<dbReference type="Proteomes" id="UP000092498">
    <property type="component" value="Chromosome"/>
</dbReference>
<gene>
    <name evidence="1" type="ORF">ATE48_17000</name>
</gene>
<sequence>MQNEAHDTHDLSECELILAEKVISGRSLKDIALSRGLSEVPVSARARRALMQSRVEPPNEICTYK</sequence>
<protein>
    <submittedName>
        <fullName evidence="1">Uncharacterized protein</fullName>
    </submittedName>
</protein>
<keyword evidence="2" id="KW-1185">Reference proteome</keyword>
<dbReference type="STRING" id="1759059.ATE48_17000"/>
<proteinExistence type="predicted"/>
<reference evidence="1 2" key="1">
    <citation type="submission" date="2015-11" db="EMBL/GenBank/DDBJ databases">
        <title>Whole-Genome Sequence of Candidatus Oderbacter manganicum from the National Park Lower Oder Valley, Germany.</title>
        <authorList>
            <person name="Braun B."/>
            <person name="Liere K."/>
            <person name="Szewzyk U."/>
        </authorList>
    </citation>
    <scope>NUCLEOTIDE SEQUENCE [LARGE SCALE GENOMIC DNA]</scope>
    <source>
        <strain evidence="1 2">OTSz_A_272</strain>
    </source>
</reference>
<dbReference type="InParanoid" id="A0A1B1ALS9"/>
<evidence type="ECO:0000313" key="1">
    <source>
        <dbReference type="EMBL" id="ANP47485.1"/>
    </source>
</evidence>
<organism evidence="1 2">
    <name type="scientific">Candidatus Viadribacter manganicus</name>
    <dbReference type="NCBI Taxonomy" id="1759059"/>
    <lineage>
        <taxon>Bacteria</taxon>
        <taxon>Pseudomonadati</taxon>
        <taxon>Pseudomonadota</taxon>
        <taxon>Alphaproteobacteria</taxon>
        <taxon>Hyphomonadales</taxon>
        <taxon>Hyphomonadaceae</taxon>
        <taxon>Candidatus Viadribacter</taxon>
    </lineage>
</organism>
<evidence type="ECO:0000313" key="2">
    <source>
        <dbReference type="Proteomes" id="UP000092498"/>
    </source>
</evidence>
<dbReference type="KEGG" id="cbot:ATE48_17000"/>
<name>A0A1B1ALS9_9PROT</name>
<dbReference type="AlphaFoldDB" id="A0A1B1ALS9"/>
<dbReference type="EMBL" id="CP013244">
    <property type="protein sequence ID" value="ANP47485.1"/>
    <property type="molecule type" value="Genomic_DNA"/>
</dbReference>
<accession>A0A1B1ALS9</accession>